<dbReference type="PRINTS" id="PR00080">
    <property type="entry name" value="SDRFAMILY"/>
</dbReference>
<evidence type="ECO:0000256" key="3">
    <source>
        <dbReference type="ARBA" id="ARBA00022857"/>
    </source>
</evidence>
<comment type="caution">
    <text evidence="7">The sequence shown here is derived from an EMBL/GenBank/DDBJ whole genome shotgun (WGS) entry which is preliminary data.</text>
</comment>
<dbReference type="GO" id="GO:0016491">
    <property type="term" value="F:oxidoreductase activity"/>
    <property type="evidence" value="ECO:0007669"/>
    <property type="project" value="UniProtKB-KW"/>
</dbReference>
<dbReference type="InterPro" id="IPR020904">
    <property type="entry name" value="Sc_DH/Rdtase_CS"/>
</dbReference>
<keyword evidence="8" id="KW-1185">Reference proteome</keyword>
<evidence type="ECO:0000256" key="2">
    <source>
        <dbReference type="ARBA" id="ARBA00006484"/>
    </source>
</evidence>
<dbReference type="InterPro" id="IPR051019">
    <property type="entry name" value="VLCFA-Steroid_DH"/>
</dbReference>
<feature type="transmembrane region" description="Helical" evidence="6">
    <location>
        <begin position="20"/>
        <end position="39"/>
    </location>
</feature>
<dbReference type="PANTHER" id="PTHR43899">
    <property type="entry name" value="RH59310P"/>
    <property type="match status" value="1"/>
</dbReference>
<keyword evidence="4" id="KW-0560">Oxidoreductase</keyword>
<sequence>MKLLEDFRAFSQAYLHEDYCLVAALVFSICIILFILRFIKFINYYALPGKNLKRAFGEWALVTGATDGIGLGYAKRLAARGVNVILVSRSQERLDAAAEEIRERYHVETRTVAFDMNGSLEELKAVLLPVIEKYPIGILVNNVGISYEYAMYLEELPEDRLQTIIHLNCEVTAMVTKLCVPGMVERKRGAVVSISSAAGIMACGDPLYDLYSASKGFVDLFSRSLATELKEKGIVVECHVPYFVPTKLSKIRRSSLFCPRPEVFAESSLRKIGRGPITVVPYFWHEVQHIAFHLLPFWLLQKCILIHHKDIRRRALKKREK</sequence>
<keyword evidence="6" id="KW-0472">Membrane</keyword>
<dbReference type="STRING" id="478820.A0A196SCN3"/>
<keyword evidence="3" id="KW-0521">NADP</keyword>
<organism evidence="7 8">
    <name type="scientific">Blastocystis sp. subtype 1 (strain ATCC 50177 / NandII)</name>
    <dbReference type="NCBI Taxonomy" id="478820"/>
    <lineage>
        <taxon>Eukaryota</taxon>
        <taxon>Sar</taxon>
        <taxon>Stramenopiles</taxon>
        <taxon>Bigyra</taxon>
        <taxon>Opalozoa</taxon>
        <taxon>Opalinata</taxon>
        <taxon>Blastocystidae</taxon>
        <taxon>Blastocystis</taxon>
    </lineage>
</organism>
<evidence type="ECO:0000256" key="6">
    <source>
        <dbReference type="SAM" id="Phobius"/>
    </source>
</evidence>
<dbReference type="PRINTS" id="PR00081">
    <property type="entry name" value="GDHRDH"/>
</dbReference>
<dbReference type="InterPro" id="IPR036291">
    <property type="entry name" value="NAD(P)-bd_dom_sf"/>
</dbReference>
<dbReference type="Proteomes" id="UP000078348">
    <property type="component" value="Unassembled WGS sequence"/>
</dbReference>
<dbReference type="SUPFAM" id="SSF51735">
    <property type="entry name" value="NAD(P)-binding Rossmann-fold domains"/>
    <property type="match status" value="1"/>
</dbReference>
<evidence type="ECO:0000256" key="5">
    <source>
        <dbReference type="RuleBase" id="RU000363"/>
    </source>
</evidence>
<dbReference type="CDD" id="cd05356">
    <property type="entry name" value="17beta-HSD1_like_SDR_c"/>
    <property type="match status" value="1"/>
</dbReference>
<evidence type="ECO:0000256" key="4">
    <source>
        <dbReference type="ARBA" id="ARBA00023002"/>
    </source>
</evidence>
<reference evidence="7 8" key="1">
    <citation type="submission" date="2016-05" db="EMBL/GenBank/DDBJ databases">
        <title>Nuclear genome of Blastocystis sp. subtype 1 NandII.</title>
        <authorList>
            <person name="Gentekaki E."/>
            <person name="Curtis B."/>
            <person name="Stairs C."/>
            <person name="Eme L."/>
            <person name="Herman E."/>
            <person name="Klimes V."/>
            <person name="Arias M.C."/>
            <person name="Elias M."/>
            <person name="Hilliou F."/>
            <person name="Klute M."/>
            <person name="Malik S.-B."/>
            <person name="Pightling A."/>
            <person name="Rachubinski R."/>
            <person name="Salas D."/>
            <person name="Schlacht A."/>
            <person name="Suga H."/>
            <person name="Archibald J."/>
            <person name="Ball S.G."/>
            <person name="Clark G."/>
            <person name="Dacks J."/>
            <person name="Van Der Giezen M."/>
            <person name="Tsaousis A."/>
            <person name="Roger A."/>
        </authorList>
    </citation>
    <scope>NUCLEOTIDE SEQUENCE [LARGE SCALE GENOMIC DNA]</scope>
    <source>
        <strain evidence="8">ATCC 50177 / NandII</strain>
    </source>
</reference>
<comment type="subcellular location">
    <subcellularLocation>
        <location evidence="1">Endoplasmic reticulum</location>
    </subcellularLocation>
</comment>
<dbReference type="PANTHER" id="PTHR43899:SF13">
    <property type="entry name" value="RH59310P"/>
    <property type="match status" value="1"/>
</dbReference>
<evidence type="ECO:0000313" key="8">
    <source>
        <dbReference type="Proteomes" id="UP000078348"/>
    </source>
</evidence>
<dbReference type="GO" id="GO:0005783">
    <property type="term" value="C:endoplasmic reticulum"/>
    <property type="evidence" value="ECO:0007669"/>
    <property type="project" value="UniProtKB-SubCell"/>
</dbReference>
<gene>
    <name evidence="7" type="ORF">AV274_4259</name>
</gene>
<proteinExistence type="inferred from homology"/>
<protein>
    <submittedName>
        <fullName evidence="7">Estradiol 17-beta-dehydrogenase</fullName>
    </submittedName>
</protein>
<dbReference type="AlphaFoldDB" id="A0A196SCN3"/>
<dbReference type="PIRSF" id="PIRSF000126">
    <property type="entry name" value="11-beta-HSD1"/>
    <property type="match status" value="1"/>
</dbReference>
<dbReference type="Pfam" id="PF00106">
    <property type="entry name" value="adh_short"/>
    <property type="match status" value="1"/>
</dbReference>
<dbReference type="Gene3D" id="3.40.50.720">
    <property type="entry name" value="NAD(P)-binding Rossmann-like Domain"/>
    <property type="match status" value="1"/>
</dbReference>
<dbReference type="InterPro" id="IPR002347">
    <property type="entry name" value="SDR_fam"/>
</dbReference>
<name>A0A196SCN3_BLAHN</name>
<dbReference type="PROSITE" id="PS00061">
    <property type="entry name" value="ADH_SHORT"/>
    <property type="match status" value="1"/>
</dbReference>
<comment type="similarity">
    <text evidence="2 5">Belongs to the short-chain dehydrogenases/reductases (SDR) family.</text>
</comment>
<evidence type="ECO:0000313" key="7">
    <source>
        <dbReference type="EMBL" id="OAO14081.1"/>
    </source>
</evidence>
<evidence type="ECO:0000256" key="1">
    <source>
        <dbReference type="ARBA" id="ARBA00004240"/>
    </source>
</evidence>
<dbReference type="EMBL" id="LXWW01000289">
    <property type="protein sequence ID" value="OAO14081.1"/>
    <property type="molecule type" value="Genomic_DNA"/>
</dbReference>
<keyword evidence="6" id="KW-0812">Transmembrane</keyword>
<accession>A0A196SCN3</accession>
<keyword evidence="6" id="KW-1133">Transmembrane helix</keyword>
<dbReference type="FunFam" id="3.40.50.720:FF:000137">
    <property type="entry name" value="Hydroxysteroid (17-beta) dehydrogenase 3"/>
    <property type="match status" value="1"/>
</dbReference>
<dbReference type="OrthoDB" id="1393670at2759"/>